<proteinExistence type="predicted"/>
<feature type="compositionally biased region" description="Basic and acidic residues" evidence="1">
    <location>
        <begin position="170"/>
        <end position="180"/>
    </location>
</feature>
<evidence type="ECO:0000313" key="4">
    <source>
        <dbReference type="Proteomes" id="UP000751190"/>
    </source>
</evidence>
<keyword evidence="4" id="KW-1185">Reference proteome</keyword>
<feature type="compositionally biased region" description="Low complexity" evidence="1">
    <location>
        <begin position="7"/>
        <end position="20"/>
    </location>
</feature>
<accession>A0A8J5XWU8</accession>
<dbReference type="Proteomes" id="UP000751190">
    <property type="component" value="Unassembled WGS sequence"/>
</dbReference>
<feature type="region of interest" description="Disordered" evidence="1">
    <location>
        <begin position="1"/>
        <end position="20"/>
    </location>
</feature>
<keyword evidence="2" id="KW-0472">Membrane</keyword>
<keyword evidence="2" id="KW-1133">Transmembrane helix</keyword>
<dbReference type="AlphaFoldDB" id="A0A8J5XWU8"/>
<feature type="transmembrane region" description="Helical" evidence="2">
    <location>
        <begin position="140"/>
        <end position="164"/>
    </location>
</feature>
<name>A0A8J5XWU8_DIALT</name>
<sequence>MATDENASSSSRPKPPASAWARVKGAAARAAGAAASSGVAAAVWVGRSATSSVAGALARAGSSARGRLRDAWTGVRVSERLRAAAAAERERGAELLRSTSARLAHAGRSASQSVASAAKGTATRVIPDVTSRWRQLRNRLFGGTALLVFVYALGTATPQAVAYYRLESQRRAEHRERSDPDAPPPQRRRTWGAWLGLDGEAPTRSP</sequence>
<keyword evidence="2" id="KW-0812">Transmembrane</keyword>
<organism evidence="3 4">
    <name type="scientific">Diacronema lutheri</name>
    <name type="common">Unicellular marine alga</name>
    <name type="synonym">Monochrysis lutheri</name>
    <dbReference type="NCBI Taxonomy" id="2081491"/>
    <lineage>
        <taxon>Eukaryota</taxon>
        <taxon>Haptista</taxon>
        <taxon>Haptophyta</taxon>
        <taxon>Pavlovophyceae</taxon>
        <taxon>Pavlovales</taxon>
        <taxon>Pavlovaceae</taxon>
        <taxon>Diacronema</taxon>
    </lineage>
</organism>
<evidence type="ECO:0000256" key="2">
    <source>
        <dbReference type="SAM" id="Phobius"/>
    </source>
</evidence>
<gene>
    <name evidence="3" type="ORF">KFE25_008548</name>
</gene>
<evidence type="ECO:0000256" key="1">
    <source>
        <dbReference type="SAM" id="MobiDB-lite"/>
    </source>
</evidence>
<evidence type="ECO:0000313" key="3">
    <source>
        <dbReference type="EMBL" id="KAG8470127.1"/>
    </source>
</evidence>
<reference evidence="3" key="1">
    <citation type="submission" date="2021-05" db="EMBL/GenBank/DDBJ databases">
        <title>The genome of the haptophyte Pavlova lutheri (Diacronema luteri, Pavlovales) - a model for lipid biosynthesis in eukaryotic algae.</title>
        <authorList>
            <person name="Hulatt C.J."/>
            <person name="Posewitz M.C."/>
        </authorList>
    </citation>
    <scope>NUCLEOTIDE SEQUENCE</scope>
    <source>
        <strain evidence="3">NIVA-4/92</strain>
    </source>
</reference>
<protein>
    <submittedName>
        <fullName evidence="3">Uncharacterized protein</fullName>
    </submittedName>
</protein>
<feature type="region of interest" description="Disordered" evidence="1">
    <location>
        <begin position="170"/>
        <end position="206"/>
    </location>
</feature>
<dbReference type="EMBL" id="JAGTXO010000001">
    <property type="protein sequence ID" value="KAG8470127.1"/>
    <property type="molecule type" value="Genomic_DNA"/>
</dbReference>
<comment type="caution">
    <text evidence="3">The sequence shown here is derived from an EMBL/GenBank/DDBJ whole genome shotgun (WGS) entry which is preliminary data.</text>
</comment>